<feature type="domain" description="Enoyl reductase (ER)" evidence="13">
    <location>
        <begin position="66"/>
        <end position="423"/>
    </location>
</feature>
<keyword evidence="6" id="KW-0809">Transit peptide</keyword>
<keyword evidence="3" id="KW-0444">Lipid biosynthesis</keyword>
<dbReference type="PANTHER" id="PTHR43981">
    <property type="entry name" value="ENOYL-[ACYL-CARRIER-PROTEIN] REDUCTASE, MITOCHONDRIAL"/>
    <property type="match status" value="1"/>
</dbReference>
<dbReference type="GO" id="GO:0005739">
    <property type="term" value="C:mitochondrion"/>
    <property type="evidence" value="ECO:0007669"/>
    <property type="project" value="UniProtKB-SubCell"/>
</dbReference>
<evidence type="ECO:0000256" key="2">
    <source>
        <dbReference type="ARBA" id="ARBA00010371"/>
    </source>
</evidence>
<dbReference type="Gene3D" id="3.90.180.10">
    <property type="entry name" value="Medium-chain alcohol dehydrogenases, catalytic domain"/>
    <property type="match status" value="1"/>
</dbReference>
<dbReference type="RefSeq" id="XP_018150830.1">
    <property type="nucleotide sequence ID" value="XM_018308512.1"/>
</dbReference>
<dbReference type="InterPro" id="IPR011032">
    <property type="entry name" value="GroES-like_sf"/>
</dbReference>
<dbReference type="GO" id="GO:0141148">
    <property type="term" value="F:enoyl-[acyl-carrier-protein] reductase (NADPH) activity"/>
    <property type="evidence" value="ECO:0007669"/>
    <property type="project" value="UniProtKB-EC"/>
</dbReference>
<evidence type="ECO:0000256" key="12">
    <source>
        <dbReference type="ARBA" id="ARBA00048843"/>
    </source>
</evidence>
<evidence type="ECO:0000259" key="13">
    <source>
        <dbReference type="SMART" id="SM00829"/>
    </source>
</evidence>
<dbReference type="GO" id="GO:0006633">
    <property type="term" value="P:fatty acid biosynthetic process"/>
    <property type="evidence" value="ECO:0007669"/>
    <property type="project" value="UniProtKB-KW"/>
</dbReference>
<evidence type="ECO:0000256" key="6">
    <source>
        <dbReference type="ARBA" id="ARBA00022946"/>
    </source>
</evidence>
<evidence type="ECO:0000256" key="10">
    <source>
        <dbReference type="ARBA" id="ARBA00023160"/>
    </source>
</evidence>
<comment type="similarity">
    <text evidence="2">Belongs to the zinc-containing alcohol dehydrogenase family. Quinone oxidoreductase subfamily.</text>
</comment>
<dbReference type="InterPro" id="IPR020843">
    <property type="entry name" value="ER"/>
</dbReference>
<evidence type="ECO:0000313" key="15">
    <source>
        <dbReference type="Proteomes" id="UP000092177"/>
    </source>
</evidence>
<name>A0A1B7XRB5_COLHI</name>
<evidence type="ECO:0000256" key="8">
    <source>
        <dbReference type="ARBA" id="ARBA00023098"/>
    </source>
</evidence>
<evidence type="ECO:0000256" key="5">
    <source>
        <dbReference type="ARBA" id="ARBA00022857"/>
    </source>
</evidence>
<dbReference type="GeneID" id="28872619"/>
<keyword evidence="15" id="KW-1185">Reference proteome</keyword>
<dbReference type="InterPro" id="IPR013154">
    <property type="entry name" value="ADH-like_N"/>
</dbReference>
<protein>
    <recommendedName>
        <fullName evidence="11">enoyl-[acyl-carrier-protein] reductase</fullName>
        <ecNumber evidence="11">1.3.1.104</ecNumber>
    </recommendedName>
</protein>
<reference evidence="15" key="1">
    <citation type="journal article" date="2017" name="BMC Genomics">
        <title>Gapless genome assembly of Colletotrichum higginsianum reveals chromosome structure and association of transposable elements with secondary metabolite gene clusters.</title>
        <authorList>
            <person name="Dallery J.-F."/>
            <person name="Lapalu N."/>
            <person name="Zampounis A."/>
            <person name="Pigne S."/>
            <person name="Luyten I."/>
            <person name="Amselem J."/>
            <person name="Wittenberg A.H.J."/>
            <person name="Zhou S."/>
            <person name="de Queiroz M.V."/>
            <person name="Robin G.P."/>
            <person name="Auger A."/>
            <person name="Hainaut M."/>
            <person name="Henrissat B."/>
            <person name="Kim K.-T."/>
            <person name="Lee Y.-H."/>
            <person name="Lespinet O."/>
            <person name="Schwartz D.C."/>
            <person name="Thon M.R."/>
            <person name="O'Connell R.J."/>
        </authorList>
    </citation>
    <scope>NUCLEOTIDE SEQUENCE [LARGE SCALE GENOMIC DNA]</scope>
    <source>
        <strain evidence="15">IMI 349063</strain>
    </source>
</reference>
<dbReference type="Proteomes" id="UP000092177">
    <property type="component" value="Chromosome 10"/>
</dbReference>
<dbReference type="CDD" id="cd08290">
    <property type="entry name" value="ETR"/>
    <property type="match status" value="1"/>
</dbReference>
<dbReference type="SUPFAM" id="SSF51735">
    <property type="entry name" value="NAD(P)-binding Rossmann-fold domains"/>
    <property type="match status" value="1"/>
</dbReference>
<evidence type="ECO:0000256" key="1">
    <source>
        <dbReference type="ARBA" id="ARBA00004173"/>
    </source>
</evidence>
<evidence type="ECO:0000256" key="4">
    <source>
        <dbReference type="ARBA" id="ARBA00022832"/>
    </source>
</evidence>
<dbReference type="SMART" id="SM00829">
    <property type="entry name" value="PKS_ER"/>
    <property type="match status" value="1"/>
</dbReference>
<keyword evidence="5" id="KW-0521">NADP</keyword>
<dbReference type="PANTHER" id="PTHR43981:SF2">
    <property type="entry name" value="ENOYL-[ACYL-CARRIER-PROTEIN] REDUCTASE, MITOCHONDRIAL"/>
    <property type="match status" value="1"/>
</dbReference>
<keyword evidence="10" id="KW-0275">Fatty acid biosynthesis</keyword>
<gene>
    <name evidence="14" type="ORF">CH63R_13538</name>
</gene>
<evidence type="ECO:0000256" key="3">
    <source>
        <dbReference type="ARBA" id="ARBA00022516"/>
    </source>
</evidence>
<dbReference type="Gene3D" id="3.40.50.720">
    <property type="entry name" value="NAD(P)-binding Rossmann-like Domain"/>
    <property type="match status" value="1"/>
</dbReference>
<comment type="catalytic activity">
    <reaction evidence="12">
        <text>a 2,3-saturated acyl-[ACP] + NADP(+) = a (2E)-enoyl-[ACP] + NADPH + H(+)</text>
        <dbReference type="Rhea" id="RHEA:22564"/>
        <dbReference type="Rhea" id="RHEA-COMP:9925"/>
        <dbReference type="Rhea" id="RHEA-COMP:9926"/>
        <dbReference type="ChEBI" id="CHEBI:15378"/>
        <dbReference type="ChEBI" id="CHEBI:57783"/>
        <dbReference type="ChEBI" id="CHEBI:58349"/>
        <dbReference type="ChEBI" id="CHEBI:78784"/>
        <dbReference type="ChEBI" id="CHEBI:78785"/>
        <dbReference type="EC" id="1.3.1.104"/>
    </reaction>
</comment>
<accession>A0A1B7XRB5</accession>
<comment type="subcellular location">
    <subcellularLocation>
        <location evidence="1">Mitochondrion</location>
    </subcellularLocation>
</comment>
<keyword evidence="8" id="KW-0443">Lipid metabolism</keyword>
<evidence type="ECO:0000256" key="11">
    <source>
        <dbReference type="ARBA" id="ARBA00038963"/>
    </source>
</evidence>
<dbReference type="VEuPathDB" id="FungiDB:CH63R_13538"/>
<dbReference type="Pfam" id="PF08240">
    <property type="entry name" value="ADH_N"/>
    <property type="match status" value="1"/>
</dbReference>
<sequence length="432" mass="46062">MNRGNSISTSLTTPVPLAFSDPKATQQKTHFAPFLPLARILLPSPPLEPIIMIITQSKPSTDSPPAVGFHYESPPAEPAPQALDPGSVLVSFLFAPINPQDLLVIAGRYPVKPAYSHDGEPILGYDGVARVEAVGSGLSPSSDGAPALRQGDLVIPRRHGLGTWRSQAVLDAVDVIRLSPTDDLIGASLLRMAFLPAYLLVEDVVVSGSLKPGDWIVQNAGSGTIARLVAQFARIKGVRTASVVRDRDAESLETLRAELLAEGRGASIVVTESELAGRGVEAHPDLASAAGRDRVVLAIDGVFGEAGERLASLLSHGGTYVNYGSLGGADGAVRLSQRLLFWSEVRFRNFRLSEQLGQRTPAQIESTLLWFQDLLARGVLVTPQVRRIQVPVSTGDKAEFEERVGEAVSLVGDGGIGNVKRVLEFKRTLTTV</sequence>
<dbReference type="InterPro" id="IPR036291">
    <property type="entry name" value="NAD(P)-bd_dom_sf"/>
</dbReference>
<dbReference type="OrthoDB" id="7482721at2759"/>
<evidence type="ECO:0000256" key="9">
    <source>
        <dbReference type="ARBA" id="ARBA00023128"/>
    </source>
</evidence>
<dbReference type="EMBL" id="LTAN01000010">
    <property type="protein sequence ID" value="OBR02312.1"/>
    <property type="molecule type" value="Genomic_DNA"/>
</dbReference>
<keyword evidence="7" id="KW-0560">Oxidoreductase</keyword>
<dbReference type="EC" id="1.3.1.104" evidence="11"/>
<dbReference type="KEGG" id="chig:CH63R_13538"/>
<comment type="caution">
    <text evidence="14">The sequence shown here is derived from an EMBL/GenBank/DDBJ whole genome shotgun (WGS) entry which is preliminary data.</text>
</comment>
<dbReference type="AlphaFoldDB" id="A0A1B7XRB5"/>
<organism evidence="14 15">
    <name type="scientific">Colletotrichum higginsianum (strain IMI 349063)</name>
    <name type="common">Crucifer anthracnose fungus</name>
    <dbReference type="NCBI Taxonomy" id="759273"/>
    <lineage>
        <taxon>Eukaryota</taxon>
        <taxon>Fungi</taxon>
        <taxon>Dikarya</taxon>
        <taxon>Ascomycota</taxon>
        <taxon>Pezizomycotina</taxon>
        <taxon>Sordariomycetes</taxon>
        <taxon>Hypocreomycetidae</taxon>
        <taxon>Glomerellales</taxon>
        <taxon>Glomerellaceae</taxon>
        <taxon>Colletotrichum</taxon>
        <taxon>Colletotrichum destructivum species complex</taxon>
    </lineage>
</organism>
<keyword evidence="4" id="KW-0276">Fatty acid metabolism</keyword>
<evidence type="ECO:0000313" key="14">
    <source>
        <dbReference type="EMBL" id="OBR02312.1"/>
    </source>
</evidence>
<dbReference type="InterPro" id="IPR051034">
    <property type="entry name" value="Mito_Enoyl-ACP_Reductase"/>
</dbReference>
<proteinExistence type="inferred from homology"/>
<dbReference type="SUPFAM" id="SSF50129">
    <property type="entry name" value="GroES-like"/>
    <property type="match status" value="1"/>
</dbReference>
<evidence type="ECO:0000256" key="7">
    <source>
        <dbReference type="ARBA" id="ARBA00023002"/>
    </source>
</evidence>
<keyword evidence="9" id="KW-0496">Mitochondrion</keyword>